<keyword evidence="2" id="KW-1185">Reference proteome</keyword>
<evidence type="ECO:0008006" key="3">
    <source>
        <dbReference type="Google" id="ProtNLM"/>
    </source>
</evidence>
<dbReference type="AlphaFoldDB" id="A0A4P7XHN1"/>
<evidence type="ECO:0000313" key="1">
    <source>
        <dbReference type="EMBL" id="QCF26536.1"/>
    </source>
</evidence>
<evidence type="ECO:0000313" key="2">
    <source>
        <dbReference type="Proteomes" id="UP000298049"/>
    </source>
</evidence>
<gene>
    <name evidence="1" type="ORF">soil367_11650</name>
</gene>
<sequence>MNLSYIYRRIKAKEGAERARRRHLNRIAKMTSAIEQRFPKVKRVQQIDQKHCKWLIEHWCNPSTEKDYRSSLRLLLEASDRSPEWLKQLGMASTSTGGRPREVSVVRSRSSRYWME</sequence>
<organism evidence="1 2">
    <name type="scientific">Hydrocarboniclastica marina</name>
    <dbReference type="NCBI Taxonomy" id="2259620"/>
    <lineage>
        <taxon>Bacteria</taxon>
        <taxon>Pseudomonadati</taxon>
        <taxon>Pseudomonadota</taxon>
        <taxon>Gammaproteobacteria</taxon>
        <taxon>Alteromonadales</taxon>
        <taxon>Alteromonadaceae</taxon>
        <taxon>Hydrocarboniclastica</taxon>
    </lineage>
</organism>
<protein>
    <recommendedName>
        <fullName evidence="3">Integrase SAM-like N-terminal domain-containing protein</fullName>
    </recommendedName>
</protein>
<reference evidence="1 2" key="1">
    <citation type="submission" date="2018-07" db="EMBL/GenBank/DDBJ databases">
        <title>Marsedoiliclastica nanhaica gen. nov. sp. nov., a novel marine hydrocarbonoclastic bacterium isolated from an in-situ enriched hydrocarbon-degrading consortium in deep-sea sediment.</title>
        <authorList>
            <person name="Dong C."/>
            <person name="Ma T."/>
            <person name="Liu R."/>
            <person name="Shao Z."/>
        </authorList>
    </citation>
    <scope>NUCLEOTIDE SEQUENCE [LARGE SCALE GENOMIC DNA]</scope>
    <source>
        <strain evidence="2">soil36-7</strain>
    </source>
</reference>
<dbReference type="OrthoDB" id="6388966at2"/>
<proteinExistence type="predicted"/>
<dbReference type="Proteomes" id="UP000298049">
    <property type="component" value="Chromosome"/>
</dbReference>
<dbReference type="EMBL" id="CP031093">
    <property type="protein sequence ID" value="QCF26536.1"/>
    <property type="molecule type" value="Genomic_DNA"/>
</dbReference>
<dbReference type="KEGG" id="hmi:soil367_11650"/>
<name>A0A4P7XHN1_9ALTE</name>
<accession>A0A4P7XHN1</accession>
<dbReference type="RefSeq" id="WP_136549245.1">
    <property type="nucleotide sequence ID" value="NZ_CP031093.1"/>
</dbReference>